<evidence type="ECO:0000256" key="1">
    <source>
        <dbReference type="ARBA" id="ARBA00023015"/>
    </source>
</evidence>
<proteinExistence type="predicted"/>
<dbReference type="GO" id="GO:0017025">
    <property type="term" value="F:TBP-class protein binding"/>
    <property type="evidence" value="ECO:0007669"/>
    <property type="project" value="TreeGrafter"/>
</dbReference>
<dbReference type="GO" id="GO:0097550">
    <property type="term" value="C:transcription preinitiation complex"/>
    <property type="evidence" value="ECO:0007669"/>
    <property type="project" value="TreeGrafter"/>
</dbReference>
<dbReference type="InParanoid" id="A0A1Z5K013"/>
<dbReference type="AlphaFoldDB" id="A0A1Z5K013"/>
<dbReference type="GO" id="GO:0005634">
    <property type="term" value="C:nucleus"/>
    <property type="evidence" value="ECO:0007669"/>
    <property type="project" value="TreeGrafter"/>
</dbReference>
<dbReference type="PANTHER" id="PTHR11618:SF13">
    <property type="entry name" value="TRANSCRIPTION INITIATION FACTOR IIB"/>
    <property type="match status" value="1"/>
</dbReference>
<evidence type="ECO:0000313" key="6">
    <source>
        <dbReference type="Proteomes" id="UP000198406"/>
    </source>
</evidence>
<dbReference type="GO" id="GO:0070897">
    <property type="term" value="P:transcription preinitiation complex assembly"/>
    <property type="evidence" value="ECO:0007669"/>
    <property type="project" value="InterPro"/>
</dbReference>
<comment type="caution">
    <text evidence="5">The sequence shown here is derived from an EMBL/GenBank/DDBJ whole genome shotgun (WGS) entry which is preliminary data.</text>
</comment>
<dbReference type="Proteomes" id="UP000198406">
    <property type="component" value="Unassembled WGS sequence"/>
</dbReference>
<gene>
    <name evidence="5" type="ORF">FisN_4Lh398</name>
</gene>
<evidence type="ECO:0000313" key="5">
    <source>
        <dbReference type="EMBL" id="GAX19418.1"/>
    </source>
</evidence>
<reference evidence="5 6" key="1">
    <citation type="journal article" date="2015" name="Plant Cell">
        <title>Oil accumulation by the oleaginous diatom Fistulifera solaris as revealed by the genome and transcriptome.</title>
        <authorList>
            <person name="Tanaka T."/>
            <person name="Maeda Y."/>
            <person name="Veluchamy A."/>
            <person name="Tanaka M."/>
            <person name="Abida H."/>
            <person name="Marechal E."/>
            <person name="Bowler C."/>
            <person name="Muto M."/>
            <person name="Sunaga Y."/>
            <person name="Tanaka M."/>
            <person name="Yoshino T."/>
            <person name="Taniguchi T."/>
            <person name="Fukuda Y."/>
            <person name="Nemoto M."/>
            <person name="Matsumoto M."/>
            <person name="Wong P.S."/>
            <person name="Aburatani S."/>
            <person name="Fujibuchi W."/>
        </authorList>
    </citation>
    <scope>NUCLEOTIDE SEQUENCE [LARGE SCALE GENOMIC DNA]</scope>
    <source>
        <strain evidence="5 6">JPCC DA0580</strain>
    </source>
</reference>
<protein>
    <recommendedName>
        <fullName evidence="3">General transcription factor TFIIB</fullName>
    </recommendedName>
</protein>
<feature type="domain" description="TFIIB-type" evidence="4">
    <location>
        <begin position="15"/>
        <end position="55"/>
    </location>
</feature>
<keyword evidence="2" id="KW-0804">Transcription</keyword>
<dbReference type="SUPFAM" id="SSF57783">
    <property type="entry name" value="Zinc beta-ribbon"/>
    <property type="match status" value="1"/>
</dbReference>
<dbReference type="InterPro" id="IPR000812">
    <property type="entry name" value="TFIIB"/>
</dbReference>
<accession>A0A1Z5K013</accession>
<name>A0A1Z5K013_FISSO</name>
<dbReference type="InterPro" id="IPR013137">
    <property type="entry name" value="Znf_TFIIB"/>
</dbReference>
<dbReference type="EMBL" id="BDSP01000136">
    <property type="protein sequence ID" value="GAX19418.1"/>
    <property type="molecule type" value="Genomic_DNA"/>
</dbReference>
<dbReference type="PRINTS" id="PR00685">
    <property type="entry name" value="TIFACTORIIB"/>
</dbReference>
<keyword evidence="6" id="KW-1185">Reference proteome</keyword>
<dbReference type="Pfam" id="PF08271">
    <property type="entry name" value="Zn_Ribbon_TF"/>
    <property type="match status" value="1"/>
</dbReference>
<sequence length="580" mass="65519">MAATAVLNNTNMEPQCRACHSTALYTDWSQGDRICTSCGVVDEEHIMDRGPEWRDYQDDPESTAQRSGMVPVNEDLYLGGLQPTLVSSYTFGDRNPSIRNRLASANHKIDYLMQKQHAKALSSAHLSHKIRRKHNTELSHQDVRPELEQLIVKEEDDANRLRTAMYAEKWSLQRAIRWHEGHEVEQAQSDKVLQKAAHDLYAAYSMLLESADALDLNERVKQEASNLLCKYATLRDGLLVRGIAIARRKSAVEPVQEPDVCKKRRLVPAQRQRVLEQAAKDSLNDYNKVKQHGALCAAILFLTARNLKQPRPLADVCNSIQPPKSIADTNSYLLNEDIFIKKRHCSRAFHEIKETFPDFAQAASSADGITTMEDPTGEDAIHSLIEHTLRKLHLPPVAETCVQFLMQLLQGSKETKVNIAAITLFVCHAGSTMQRLAQQSRQQSRSSPFCRKRTFNYTKQLSNEAKSGLDSSQLVEEQRTYLMQRMWDAWNEQTEWARSVIEVENCCGVSSKLISEFYQTNLYPKRHELLLSLQDAVKISGHSDLVSGGTQQRVSETPQASILLTRLTAASPLMKPSSKL</sequence>
<organism evidence="5 6">
    <name type="scientific">Fistulifera solaris</name>
    <name type="common">Oleaginous diatom</name>
    <dbReference type="NCBI Taxonomy" id="1519565"/>
    <lineage>
        <taxon>Eukaryota</taxon>
        <taxon>Sar</taxon>
        <taxon>Stramenopiles</taxon>
        <taxon>Ochrophyta</taxon>
        <taxon>Bacillariophyta</taxon>
        <taxon>Bacillariophyceae</taxon>
        <taxon>Bacillariophycidae</taxon>
        <taxon>Naviculales</taxon>
        <taxon>Naviculaceae</taxon>
        <taxon>Fistulifera</taxon>
    </lineage>
</organism>
<evidence type="ECO:0000256" key="2">
    <source>
        <dbReference type="ARBA" id="ARBA00023163"/>
    </source>
</evidence>
<keyword evidence="1" id="KW-0805">Transcription regulation</keyword>
<dbReference type="PANTHER" id="PTHR11618">
    <property type="entry name" value="TRANSCRIPTION INITIATION FACTOR IIB-RELATED"/>
    <property type="match status" value="1"/>
</dbReference>
<evidence type="ECO:0000259" key="4">
    <source>
        <dbReference type="Pfam" id="PF08271"/>
    </source>
</evidence>
<evidence type="ECO:0000256" key="3">
    <source>
        <dbReference type="ARBA" id="ARBA00031706"/>
    </source>
</evidence>
<dbReference type="Gene3D" id="1.10.472.170">
    <property type="match status" value="2"/>
</dbReference>
<dbReference type="OrthoDB" id="25790at2759"/>